<dbReference type="Pfam" id="PF00067">
    <property type="entry name" value="p450"/>
    <property type="match status" value="1"/>
</dbReference>
<keyword evidence="7" id="KW-0472">Membrane</keyword>
<comment type="similarity">
    <text evidence="6">Belongs to the cytochrome P450 family.</text>
</comment>
<keyword evidence="7" id="KW-0812">Transmembrane</keyword>
<dbReference type="HOGENOM" id="CLU_001570_14_2_1"/>
<dbReference type="CDD" id="cd11062">
    <property type="entry name" value="CYP58-like"/>
    <property type="match status" value="1"/>
</dbReference>
<dbReference type="InterPro" id="IPR050121">
    <property type="entry name" value="Cytochrome_P450_monoxygenase"/>
</dbReference>
<dbReference type="InterPro" id="IPR036396">
    <property type="entry name" value="Cyt_P450_sf"/>
</dbReference>
<evidence type="ECO:0000256" key="1">
    <source>
        <dbReference type="ARBA" id="ARBA00001971"/>
    </source>
</evidence>
<organism evidence="8 9">
    <name type="scientific">Ajellomyces capsulatus (strain G186AR / H82 / ATCC MYA-2454 / RMSCC 2432)</name>
    <name type="common">Darling's disease fungus</name>
    <name type="synonym">Histoplasma capsulatum</name>
    <dbReference type="NCBI Taxonomy" id="447093"/>
    <lineage>
        <taxon>Eukaryota</taxon>
        <taxon>Fungi</taxon>
        <taxon>Dikarya</taxon>
        <taxon>Ascomycota</taxon>
        <taxon>Pezizomycotina</taxon>
        <taxon>Eurotiomycetes</taxon>
        <taxon>Eurotiomycetidae</taxon>
        <taxon>Onygenales</taxon>
        <taxon>Ajellomycetaceae</taxon>
        <taxon>Histoplasma</taxon>
    </lineage>
</organism>
<keyword evidence="2 5" id="KW-0479">Metal-binding</keyword>
<accession>C0NKJ0</accession>
<dbReference type="Proteomes" id="UP000001631">
    <property type="component" value="Unassembled WGS sequence"/>
</dbReference>
<evidence type="ECO:0000256" key="5">
    <source>
        <dbReference type="PIRSR" id="PIRSR602401-1"/>
    </source>
</evidence>
<keyword evidence="9" id="KW-1185">Reference proteome</keyword>
<evidence type="ECO:0000256" key="6">
    <source>
        <dbReference type="RuleBase" id="RU000461"/>
    </source>
</evidence>
<dbReference type="PROSITE" id="PS00086">
    <property type="entry name" value="CYTOCHROME_P450"/>
    <property type="match status" value="1"/>
</dbReference>
<keyword evidence="7" id="KW-1133">Transmembrane helix</keyword>
<dbReference type="InterPro" id="IPR002401">
    <property type="entry name" value="Cyt_P450_E_grp-I"/>
</dbReference>
<feature type="transmembrane region" description="Helical" evidence="7">
    <location>
        <begin position="17"/>
        <end position="38"/>
    </location>
</feature>
<dbReference type="InterPro" id="IPR001128">
    <property type="entry name" value="Cyt_P450"/>
</dbReference>
<keyword evidence="3 6" id="KW-0560">Oxidoreductase</keyword>
<dbReference type="PANTHER" id="PTHR24305">
    <property type="entry name" value="CYTOCHROME P450"/>
    <property type="match status" value="1"/>
</dbReference>
<evidence type="ECO:0000256" key="4">
    <source>
        <dbReference type="ARBA" id="ARBA00023004"/>
    </source>
</evidence>
<dbReference type="GO" id="GO:0016705">
    <property type="term" value="F:oxidoreductase activity, acting on paired donors, with incorporation or reduction of molecular oxygen"/>
    <property type="evidence" value="ECO:0007669"/>
    <property type="project" value="InterPro"/>
</dbReference>
<sequence length="506" mass="54123">MATGILATALHAFPSPLSIPISATVVVVVVVPAVLLLVKLHTDPLRHIPGPLIARLTPLWLWTLTHRGIECRTLAALHSRHGPAVRIAPNEVDLSDGAALYPLYAKNGGCAKNPVYANYDIDGFATIFSAVDAVQRATRARAVAPLFAQRAIVEGRPTMQAVVDAAVAELGARRAVAHGAPIDVLDLFRCLAIDVVSLYLFGESFGGLGSKAPLAATPFVDAFAAGGRFFYVPGWLLRHVDHWAGKFEKGPGSIAASTAVVKEFAARVVDRSIAGEKAGVAQTSTYQGRLLRAGISREETIAQVLDVMFAGTDGIAMTMSVLCWNLARLPDKYTRARHELLNNPSPLNGQSLPYLTAIVKESLRLSMANPTRLPRIVGAEGLHVPGLPTLPAGTSVGLGAYVLHHDPAVFPQPREFMPERWLACTPEMLRNSVPFGVGARMCIARNLAVAVLRWTAEALIRADVLGKNNNIHDGGVGDGVRGVVQDGIEIMEWFNAKVVAGKIEIY</sequence>
<dbReference type="InterPro" id="IPR017972">
    <property type="entry name" value="Cyt_P450_CS"/>
</dbReference>
<dbReference type="GeneID" id="69036686"/>
<protein>
    <submittedName>
        <fullName evidence="8">Cytochrome P450</fullName>
    </submittedName>
</protein>
<evidence type="ECO:0000256" key="3">
    <source>
        <dbReference type="ARBA" id="ARBA00023002"/>
    </source>
</evidence>
<comment type="cofactor">
    <cofactor evidence="1 5">
        <name>heme</name>
        <dbReference type="ChEBI" id="CHEBI:30413"/>
    </cofactor>
</comment>
<dbReference type="GO" id="GO:0005506">
    <property type="term" value="F:iron ion binding"/>
    <property type="evidence" value="ECO:0007669"/>
    <property type="project" value="InterPro"/>
</dbReference>
<evidence type="ECO:0000313" key="9">
    <source>
        <dbReference type="Proteomes" id="UP000001631"/>
    </source>
</evidence>
<dbReference type="RefSeq" id="XP_045288862.1">
    <property type="nucleotide sequence ID" value="XM_045430719.1"/>
</dbReference>
<dbReference type="AlphaFoldDB" id="C0NKJ0"/>
<dbReference type="PANTHER" id="PTHR24305:SF156">
    <property type="entry name" value="P450, PUTATIVE (EUROFUNG)-RELATED"/>
    <property type="match status" value="1"/>
</dbReference>
<gene>
    <name evidence="8" type="ORF">HCBG_03670</name>
</gene>
<reference evidence="8" key="1">
    <citation type="submission" date="2009-02" db="EMBL/GenBank/DDBJ databases">
        <title>The Genome Sequence of Ajellomyces capsulatus strain G186AR.</title>
        <authorList>
            <consortium name="The Broad Institute Genome Sequencing Platform"/>
            <person name="Champion M."/>
            <person name="Cuomo C."/>
            <person name="Ma L.-J."/>
            <person name="Henn M.R."/>
            <person name="Sil A."/>
            <person name="Goldman B."/>
            <person name="Young S.K."/>
            <person name="Kodira C.D."/>
            <person name="Zeng Q."/>
            <person name="Koehrsen M."/>
            <person name="Alvarado L."/>
            <person name="Berlin A."/>
            <person name="Borenstein D."/>
            <person name="Chen Z."/>
            <person name="Engels R."/>
            <person name="Freedman E."/>
            <person name="Gellesch M."/>
            <person name="Goldberg J."/>
            <person name="Griggs A."/>
            <person name="Gujja S."/>
            <person name="Heiman D."/>
            <person name="Hepburn T."/>
            <person name="Howarth C."/>
            <person name="Jen D."/>
            <person name="Larson L."/>
            <person name="Lewis B."/>
            <person name="Mehta T."/>
            <person name="Park D."/>
            <person name="Pearson M."/>
            <person name="Roberts A."/>
            <person name="Saif S."/>
            <person name="Shea T."/>
            <person name="Shenoy N."/>
            <person name="Sisk P."/>
            <person name="Stolte C."/>
            <person name="Sykes S."/>
            <person name="Walk T."/>
            <person name="White J."/>
            <person name="Yandava C."/>
            <person name="Klein B."/>
            <person name="McEwen J.G."/>
            <person name="Puccia R."/>
            <person name="Goldman G.H."/>
            <person name="Felipe M.S."/>
            <person name="Nino-Vega G."/>
            <person name="San-Blas G."/>
            <person name="Taylor J."/>
            <person name="Mendoza L."/>
            <person name="Galagan J."/>
            <person name="Nusbaum C."/>
            <person name="Birren B."/>
        </authorList>
    </citation>
    <scope>NUCLEOTIDE SEQUENCE</scope>
    <source>
        <strain evidence="8">G186AR</strain>
    </source>
</reference>
<evidence type="ECO:0000313" key="8">
    <source>
        <dbReference type="EMBL" id="EEH08381.1"/>
    </source>
</evidence>
<dbReference type="InParanoid" id="C0NKJ0"/>
<keyword evidence="5 6" id="KW-0349">Heme</keyword>
<dbReference type="Gene3D" id="1.10.630.10">
    <property type="entry name" value="Cytochrome P450"/>
    <property type="match status" value="1"/>
</dbReference>
<dbReference type="PRINTS" id="PR00385">
    <property type="entry name" value="P450"/>
</dbReference>
<feature type="binding site" description="axial binding residue" evidence="5">
    <location>
        <position position="442"/>
    </location>
    <ligand>
        <name>heme</name>
        <dbReference type="ChEBI" id="CHEBI:30413"/>
    </ligand>
    <ligandPart>
        <name>Fe</name>
        <dbReference type="ChEBI" id="CHEBI:18248"/>
    </ligandPart>
</feature>
<dbReference type="SUPFAM" id="SSF48264">
    <property type="entry name" value="Cytochrome P450"/>
    <property type="match status" value="1"/>
</dbReference>
<dbReference type="GO" id="GO:0020037">
    <property type="term" value="F:heme binding"/>
    <property type="evidence" value="ECO:0007669"/>
    <property type="project" value="InterPro"/>
</dbReference>
<keyword evidence="6" id="KW-0503">Monooxygenase</keyword>
<dbReference type="EMBL" id="GG663366">
    <property type="protein sequence ID" value="EEH08381.1"/>
    <property type="molecule type" value="Genomic_DNA"/>
</dbReference>
<evidence type="ECO:0000256" key="7">
    <source>
        <dbReference type="SAM" id="Phobius"/>
    </source>
</evidence>
<keyword evidence="4 5" id="KW-0408">Iron</keyword>
<dbReference type="GO" id="GO:0004497">
    <property type="term" value="F:monooxygenase activity"/>
    <property type="evidence" value="ECO:0007669"/>
    <property type="project" value="UniProtKB-KW"/>
</dbReference>
<dbReference type="PRINTS" id="PR00463">
    <property type="entry name" value="EP450I"/>
</dbReference>
<evidence type="ECO:0000256" key="2">
    <source>
        <dbReference type="ARBA" id="ARBA00022723"/>
    </source>
</evidence>
<name>C0NKJ0_AJECG</name>
<dbReference type="STRING" id="447093.C0NKJ0"/>
<dbReference type="VEuPathDB" id="FungiDB:I7I50_07358"/>
<proteinExistence type="inferred from homology"/>